<evidence type="ECO:0000313" key="2">
    <source>
        <dbReference type="EMBL" id="KZP15556.1"/>
    </source>
</evidence>
<dbReference type="EMBL" id="KV417603">
    <property type="protein sequence ID" value="KZP15556.1"/>
    <property type="molecule type" value="Genomic_DNA"/>
</dbReference>
<organism evidence="2 3">
    <name type="scientific">Athelia psychrophila</name>
    <dbReference type="NCBI Taxonomy" id="1759441"/>
    <lineage>
        <taxon>Eukaryota</taxon>
        <taxon>Fungi</taxon>
        <taxon>Dikarya</taxon>
        <taxon>Basidiomycota</taxon>
        <taxon>Agaricomycotina</taxon>
        <taxon>Agaricomycetes</taxon>
        <taxon>Agaricomycetidae</taxon>
        <taxon>Atheliales</taxon>
        <taxon>Atheliaceae</taxon>
        <taxon>Athelia</taxon>
    </lineage>
</organism>
<proteinExistence type="predicted"/>
<dbReference type="AlphaFoldDB" id="A0A166EA80"/>
<evidence type="ECO:0000256" key="1">
    <source>
        <dbReference type="SAM" id="MobiDB-lite"/>
    </source>
</evidence>
<protein>
    <submittedName>
        <fullName evidence="2">Uncharacterized protein</fullName>
    </submittedName>
</protein>
<gene>
    <name evidence="2" type="ORF">FIBSPDRAFT_81067</name>
</gene>
<evidence type="ECO:0000313" key="3">
    <source>
        <dbReference type="Proteomes" id="UP000076532"/>
    </source>
</evidence>
<feature type="region of interest" description="Disordered" evidence="1">
    <location>
        <begin position="174"/>
        <end position="193"/>
    </location>
</feature>
<dbReference type="Proteomes" id="UP000076532">
    <property type="component" value="Unassembled WGS sequence"/>
</dbReference>
<keyword evidence="3" id="KW-1185">Reference proteome</keyword>
<accession>A0A166EA80</accession>
<name>A0A166EA80_9AGAM</name>
<reference evidence="2 3" key="1">
    <citation type="journal article" date="2016" name="Mol. Biol. Evol.">
        <title>Comparative Genomics of Early-Diverging Mushroom-Forming Fungi Provides Insights into the Origins of Lignocellulose Decay Capabilities.</title>
        <authorList>
            <person name="Nagy L.G."/>
            <person name="Riley R."/>
            <person name="Tritt A."/>
            <person name="Adam C."/>
            <person name="Daum C."/>
            <person name="Floudas D."/>
            <person name="Sun H."/>
            <person name="Yadav J.S."/>
            <person name="Pangilinan J."/>
            <person name="Larsson K.H."/>
            <person name="Matsuura K."/>
            <person name="Barry K."/>
            <person name="Labutti K."/>
            <person name="Kuo R."/>
            <person name="Ohm R.A."/>
            <person name="Bhattacharya S.S."/>
            <person name="Shirouzu T."/>
            <person name="Yoshinaga Y."/>
            <person name="Martin F.M."/>
            <person name="Grigoriev I.V."/>
            <person name="Hibbett D.S."/>
        </authorList>
    </citation>
    <scope>NUCLEOTIDE SEQUENCE [LARGE SCALE GENOMIC DNA]</scope>
    <source>
        <strain evidence="2 3">CBS 109695</strain>
    </source>
</reference>
<dbReference type="OrthoDB" id="10390629at2759"/>
<sequence length="225" mass="25240">MLRWHLCRVRLCSFELQSKPTPLSAATRALAAMDCYASCMRIAEAACTLPRDEVARWPFSISFGYSIACICLIRLLSTEDGRLLDMNAALTQISAVFRVASELNVGEDGIRRRFNHLISYSAKDAHTRRLQLGVATDYEENSSSKVYSRMGLSNWLHASIEHAHNRTVEENIRYDSDDEREESGPLVLDPPSVDPSMFTSSDFDDILASFSRGEWSVPVSYFTAG</sequence>